<reference evidence="1 2" key="1">
    <citation type="journal article" date="2013" name="Genome Biol.">
        <title>The genome sequence of the most widely cultivated cacao type and its use to identify candidate genes regulating pod color.</title>
        <authorList>
            <person name="Motamayor J.C."/>
            <person name="Mockaitis K."/>
            <person name="Schmutz J."/>
            <person name="Haiminen N."/>
            <person name="Iii D.L."/>
            <person name="Cornejo O."/>
            <person name="Findley S.D."/>
            <person name="Zheng P."/>
            <person name="Utro F."/>
            <person name="Royaert S."/>
            <person name="Saski C."/>
            <person name="Jenkins J."/>
            <person name="Podicheti R."/>
            <person name="Zhao M."/>
            <person name="Scheffler B.E."/>
            <person name="Stack J.C."/>
            <person name="Feltus F.A."/>
            <person name="Mustiga G.M."/>
            <person name="Amores F."/>
            <person name="Phillips W."/>
            <person name="Marelli J.P."/>
            <person name="May G.D."/>
            <person name="Shapiro H."/>
            <person name="Ma J."/>
            <person name="Bustamante C.D."/>
            <person name="Schnell R.J."/>
            <person name="Main D."/>
            <person name="Gilbert D."/>
            <person name="Parida L."/>
            <person name="Kuhn D.N."/>
        </authorList>
    </citation>
    <scope>NUCLEOTIDE SEQUENCE [LARGE SCALE GENOMIC DNA]</scope>
    <source>
        <strain evidence="2">cv. Matina 1-6</strain>
    </source>
</reference>
<name>A0A061F684_THECC</name>
<evidence type="ECO:0000313" key="2">
    <source>
        <dbReference type="Proteomes" id="UP000026915"/>
    </source>
</evidence>
<dbReference type="HOGENOM" id="CLU_1032149_0_0_1"/>
<dbReference type="InParanoid" id="A0A061F684"/>
<gene>
    <name evidence="1" type="ORF">TCM_025411</name>
</gene>
<dbReference type="AlphaFoldDB" id="A0A061F684"/>
<dbReference type="EMBL" id="CM001883">
    <property type="protein sequence ID" value="EOY10034.1"/>
    <property type="molecule type" value="Genomic_DNA"/>
</dbReference>
<protein>
    <submittedName>
        <fullName evidence="1">Uncharacterized protein</fullName>
    </submittedName>
</protein>
<accession>A0A061F684</accession>
<dbReference type="Proteomes" id="UP000026915">
    <property type="component" value="Chromosome 5"/>
</dbReference>
<keyword evidence="2" id="KW-1185">Reference proteome</keyword>
<dbReference type="Gramene" id="EOY10034">
    <property type="protein sequence ID" value="EOY10034"/>
    <property type="gene ID" value="TCM_025411"/>
</dbReference>
<proteinExistence type="predicted"/>
<sequence length="270" mass="29889">MKKGRKRARQCRMVGANGSNRHLMRRPIEATLVFMSLLKRPIALLHSHSKSLVIMAYFVKWGNWGLGMDKEEGFVVLDDFFVVTVSFFYSNGTIVDKSQVAILDGIVHLNGVFVVMNANNKQSLKESLQEAASVSNRNPTPSAAKGKPAAPLVLKTASLEIDIMSKEGIQTRENNVALMESSGMATQRNLHAPVEIALASQTWIETIPITTSLLLPQQRANVEKIGVGINGVARVRECPKVDEGSHVRTEDFTSSIEMELEIREEDIMQD</sequence>
<organism evidence="1 2">
    <name type="scientific">Theobroma cacao</name>
    <name type="common">Cacao</name>
    <name type="synonym">Cocoa</name>
    <dbReference type="NCBI Taxonomy" id="3641"/>
    <lineage>
        <taxon>Eukaryota</taxon>
        <taxon>Viridiplantae</taxon>
        <taxon>Streptophyta</taxon>
        <taxon>Embryophyta</taxon>
        <taxon>Tracheophyta</taxon>
        <taxon>Spermatophyta</taxon>
        <taxon>Magnoliopsida</taxon>
        <taxon>eudicotyledons</taxon>
        <taxon>Gunneridae</taxon>
        <taxon>Pentapetalae</taxon>
        <taxon>rosids</taxon>
        <taxon>malvids</taxon>
        <taxon>Malvales</taxon>
        <taxon>Malvaceae</taxon>
        <taxon>Byttnerioideae</taxon>
        <taxon>Theobroma</taxon>
    </lineage>
</organism>
<evidence type="ECO:0000313" key="1">
    <source>
        <dbReference type="EMBL" id="EOY10034.1"/>
    </source>
</evidence>